<evidence type="ECO:0000313" key="1">
    <source>
        <dbReference type="EMBL" id="GEC09549.1"/>
    </source>
</evidence>
<reference evidence="1 2" key="1">
    <citation type="submission" date="2019-06" db="EMBL/GenBank/DDBJ databases">
        <title>Whole genome shotgun sequence of Streptomyces spinoverrucosus NBRC 14228.</title>
        <authorList>
            <person name="Hosoyama A."/>
            <person name="Uohara A."/>
            <person name="Ohji S."/>
            <person name="Ichikawa N."/>
        </authorList>
    </citation>
    <scope>NUCLEOTIDE SEQUENCE [LARGE SCALE GENOMIC DNA]</scope>
    <source>
        <strain evidence="1 2">NBRC 14228</strain>
    </source>
</reference>
<dbReference type="RefSeq" id="WP_141314353.1">
    <property type="nucleotide sequence ID" value="NZ_BJND01000075.1"/>
</dbReference>
<protein>
    <recommendedName>
        <fullName evidence="3">DUF742 domain-containing protein</fullName>
    </recommendedName>
</protein>
<dbReference type="OrthoDB" id="3296462at2"/>
<evidence type="ECO:0008006" key="3">
    <source>
        <dbReference type="Google" id="ProtNLM"/>
    </source>
</evidence>
<dbReference type="InterPro" id="IPR007995">
    <property type="entry name" value="DUF742"/>
</dbReference>
<dbReference type="PANTHER" id="PTHR36221">
    <property type="entry name" value="DUF742 DOMAIN-CONTAINING PROTEIN"/>
    <property type="match status" value="1"/>
</dbReference>
<sequence length="129" mass="13584">MTAASPTTTFAEGWQDDVVPLGPRPYALTRGRTRASLDLAVEALVRAAPGPHHAQGPALLPEHRRIRDLCTQPRSVAEISALAPLPLGVARVLVADLAQSGLVTVHQAGAAGPSDAHLLERVLRGLRDL</sequence>
<dbReference type="Proteomes" id="UP000317881">
    <property type="component" value="Unassembled WGS sequence"/>
</dbReference>
<dbReference type="AlphaFoldDB" id="A0A4Y3VV52"/>
<proteinExistence type="predicted"/>
<name>A0A4Y3VV52_9ACTN</name>
<evidence type="ECO:0000313" key="2">
    <source>
        <dbReference type="Proteomes" id="UP000317881"/>
    </source>
</evidence>
<accession>A0A4Y3VV52</accession>
<dbReference type="EMBL" id="BJND01000075">
    <property type="protein sequence ID" value="GEC09549.1"/>
    <property type="molecule type" value="Genomic_DNA"/>
</dbReference>
<keyword evidence="2" id="KW-1185">Reference proteome</keyword>
<organism evidence="1 2">
    <name type="scientific">Streptomyces spinoverrucosus</name>
    <dbReference type="NCBI Taxonomy" id="284043"/>
    <lineage>
        <taxon>Bacteria</taxon>
        <taxon>Bacillati</taxon>
        <taxon>Actinomycetota</taxon>
        <taxon>Actinomycetes</taxon>
        <taxon>Kitasatosporales</taxon>
        <taxon>Streptomycetaceae</taxon>
        <taxon>Streptomyces</taxon>
    </lineage>
</organism>
<comment type="caution">
    <text evidence="1">The sequence shown here is derived from an EMBL/GenBank/DDBJ whole genome shotgun (WGS) entry which is preliminary data.</text>
</comment>
<dbReference type="PANTHER" id="PTHR36221:SF1">
    <property type="entry name" value="DUF742 DOMAIN-CONTAINING PROTEIN"/>
    <property type="match status" value="1"/>
</dbReference>
<dbReference type="Pfam" id="PF05331">
    <property type="entry name" value="DUF742"/>
    <property type="match status" value="1"/>
</dbReference>
<gene>
    <name evidence="1" type="ORF">SSP24_72040</name>
</gene>